<evidence type="ECO:0000256" key="6">
    <source>
        <dbReference type="ARBA" id="ARBA00022982"/>
    </source>
</evidence>
<dbReference type="InterPro" id="IPR050526">
    <property type="entry name" value="Rubredoxin_ET"/>
</dbReference>
<keyword evidence="4 8" id="KW-0813">Transport</keyword>
<dbReference type="InterPro" id="IPR018527">
    <property type="entry name" value="Rubredoxin_Fe_BS"/>
</dbReference>
<gene>
    <name evidence="11" type="ORF">ABR63_01915</name>
</gene>
<feature type="binding site" evidence="9">
    <location>
        <position position="11"/>
    </location>
    <ligand>
        <name>Fe cation</name>
        <dbReference type="ChEBI" id="CHEBI:24875"/>
    </ligand>
</feature>
<dbReference type="InterPro" id="IPR024935">
    <property type="entry name" value="Rubredoxin_dom"/>
</dbReference>
<keyword evidence="6 8" id="KW-0249">Electron transport</keyword>
<dbReference type="Proteomes" id="UP000050874">
    <property type="component" value="Unassembled WGS sequence"/>
</dbReference>
<dbReference type="PROSITE" id="PS00202">
    <property type="entry name" value="RUBREDOXIN"/>
    <property type="match status" value="1"/>
</dbReference>
<proteinExistence type="inferred from homology"/>
<dbReference type="PIRSF" id="PIRSF000071">
    <property type="entry name" value="Rubredoxin"/>
    <property type="match status" value="1"/>
</dbReference>
<keyword evidence="5 8" id="KW-0479">Metal-binding</keyword>
<evidence type="ECO:0000256" key="2">
    <source>
        <dbReference type="ARBA" id="ARBA00004933"/>
    </source>
</evidence>
<organism evidence="11 12">
    <name type="scientific">SAR86 cluster bacterium BACL1 MAG-120920-bin57</name>
    <dbReference type="NCBI Taxonomy" id="1655571"/>
    <lineage>
        <taxon>Bacteria</taxon>
        <taxon>Pseudomonadati</taxon>
        <taxon>Pseudomonadota</taxon>
        <taxon>Gammaproteobacteria</taxon>
        <taxon>SAR86 cluster</taxon>
    </lineage>
</organism>
<feature type="binding site" evidence="9">
    <location>
        <position position="8"/>
    </location>
    <ligand>
        <name>Fe cation</name>
        <dbReference type="ChEBI" id="CHEBI:24875"/>
    </ligand>
</feature>
<keyword evidence="7 8" id="KW-0408">Iron</keyword>
<evidence type="ECO:0000256" key="3">
    <source>
        <dbReference type="ARBA" id="ARBA00005337"/>
    </source>
</evidence>
<name>A0A0R2PLD4_9GAMM</name>
<dbReference type="InterPro" id="IPR024922">
    <property type="entry name" value="Rubredoxin"/>
</dbReference>
<evidence type="ECO:0000256" key="5">
    <source>
        <dbReference type="ARBA" id="ARBA00022723"/>
    </source>
</evidence>
<evidence type="ECO:0000313" key="12">
    <source>
        <dbReference type="Proteomes" id="UP000050874"/>
    </source>
</evidence>
<accession>A0A0R2PLD4</accession>
<dbReference type="EMBL" id="LIAV01000299">
    <property type="protein sequence ID" value="KRO38734.1"/>
    <property type="molecule type" value="Genomic_DNA"/>
</dbReference>
<dbReference type="GO" id="GO:0009055">
    <property type="term" value="F:electron transfer activity"/>
    <property type="evidence" value="ECO:0007669"/>
    <property type="project" value="InterPro"/>
</dbReference>
<dbReference type="PANTHER" id="PTHR47627">
    <property type="entry name" value="RUBREDOXIN"/>
    <property type="match status" value="1"/>
</dbReference>
<protein>
    <recommendedName>
        <fullName evidence="8">Rubredoxin</fullName>
    </recommendedName>
</protein>
<dbReference type="InterPro" id="IPR024934">
    <property type="entry name" value="Rubredoxin-like_dom"/>
</dbReference>
<dbReference type="SUPFAM" id="SSF57802">
    <property type="entry name" value="Rubredoxin-like"/>
    <property type="match status" value="1"/>
</dbReference>
<dbReference type="Gene3D" id="2.20.28.10">
    <property type="match status" value="1"/>
</dbReference>
<comment type="function">
    <text evidence="1">Involved in the hydrocarbon hydroxylating system, which transfers electrons from NADH to rubredoxin reductase and then through rubredoxin to alkane 1 monooxygenase.</text>
</comment>
<comment type="pathway">
    <text evidence="2">Hydrocarbon metabolism; alkane degradation.</text>
</comment>
<evidence type="ECO:0000256" key="9">
    <source>
        <dbReference type="PIRSR" id="PIRSR000071-1"/>
    </source>
</evidence>
<evidence type="ECO:0000259" key="10">
    <source>
        <dbReference type="PROSITE" id="PS50903"/>
    </source>
</evidence>
<comment type="cofactor">
    <cofactor evidence="8 9">
        <name>Fe(3+)</name>
        <dbReference type="ChEBI" id="CHEBI:29034"/>
    </cofactor>
    <text evidence="8 9">Binds 1 Fe(3+) ion per subunit.</text>
</comment>
<dbReference type="AlphaFoldDB" id="A0A0R2PLD4"/>
<dbReference type="FunFam" id="2.20.28.10:FF:000001">
    <property type="entry name" value="Rubredoxin"/>
    <property type="match status" value="1"/>
</dbReference>
<dbReference type="Pfam" id="PF00301">
    <property type="entry name" value="Rubredoxin"/>
    <property type="match status" value="1"/>
</dbReference>
<evidence type="ECO:0000256" key="7">
    <source>
        <dbReference type="ARBA" id="ARBA00023004"/>
    </source>
</evidence>
<evidence type="ECO:0000256" key="1">
    <source>
        <dbReference type="ARBA" id="ARBA00002792"/>
    </source>
</evidence>
<dbReference type="CDD" id="cd00730">
    <property type="entry name" value="rubredoxin"/>
    <property type="match status" value="1"/>
</dbReference>
<feature type="binding site" evidence="9">
    <location>
        <position position="41"/>
    </location>
    <ligand>
        <name>Fe cation</name>
        <dbReference type="ChEBI" id="CHEBI:24875"/>
    </ligand>
</feature>
<dbReference type="PANTHER" id="PTHR47627:SF1">
    <property type="entry name" value="RUBREDOXIN-1-RELATED"/>
    <property type="match status" value="1"/>
</dbReference>
<dbReference type="PROSITE" id="PS50903">
    <property type="entry name" value="RUBREDOXIN_LIKE"/>
    <property type="match status" value="1"/>
</dbReference>
<feature type="binding site" evidence="9">
    <location>
        <position position="44"/>
    </location>
    <ligand>
        <name>Fe cation</name>
        <dbReference type="ChEBI" id="CHEBI:24875"/>
    </ligand>
</feature>
<sequence length="56" mass="6457">MNYQKYECVICGYIYDEEVGDPDDGIPAGTKWEDIPDDWTCPECGVSKFDFELIEN</sequence>
<feature type="domain" description="Rubredoxin-like" evidence="10">
    <location>
        <begin position="3"/>
        <end position="54"/>
    </location>
</feature>
<reference evidence="12" key="1">
    <citation type="submission" date="2015-10" db="EMBL/GenBank/DDBJ databases">
        <title>Metagenome-Assembled Genomes uncover a global brackish microbiome.</title>
        <authorList>
            <person name="Hugerth L.W."/>
            <person name="Larsson J."/>
            <person name="Alneberg J."/>
            <person name="Lindh M.V."/>
            <person name="Legrand C."/>
            <person name="Pinhassi J."/>
            <person name="Andersson A."/>
        </authorList>
    </citation>
    <scope>NUCLEOTIDE SEQUENCE [LARGE SCALE GENOMIC DNA]</scope>
</reference>
<dbReference type="PRINTS" id="PR00163">
    <property type="entry name" value="RUBREDOXIN"/>
</dbReference>
<dbReference type="GO" id="GO:0005506">
    <property type="term" value="F:iron ion binding"/>
    <property type="evidence" value="ECO:0007669"/>
    <property type="project" value="InterPro"/>
</dbReference>
<evidence type="ECO:0000256" key="4">
    <source>
        <dbReference type="ARBA" id="ARBA00022448"/>
    </source>
</evidence>
<comment type="similarity">
    <text evidence="3 8">Belongs to the rubredoxin family.</text>
</comment>
<dbReference type="GO" id="GO:0043448">
    <property type="term" value="P:alkane catabolic process"/>
    <property type="evidence" value="ECO:0007669"/>
    <property type="project" value="TreeGrafter"/>
</dbReference>
<evidence type="ECO:0000313" key="11">
    <source>
        <dbReference type="EMBL" id="KRO38734.1"/>
    </source>
</evidence>
<evidence type="ECO:0000256" key="8">
    <source>
        <dbReference type="PIRNR" id="PIRNR000071"/>
    </source>
</evidence>
<comment type="caution">
    <text evidence="11">The sequence shown here is derived from an EMBL/GenBank/DDBJ whole genome shotgun (WGS) entry which is preliminary data.</text>
</comment>